<reference evidence="2 3" key="1">
    <citation type="submission" date="2017-06" db="EMBL/GenBank/DDBJ databases">
        <authorList>
            <person name="Kim H.J."/>
            <person name="Triplett B.A."/>
        </authorList>
    </citation>
    <scope>NUCLEOTIDE SEQUENCE [LARGE SCALE GENOMIC DNA]</scope>
    <source>
        <strain evidence="2 3">DSM 25597</strain>
    </source>
</reference>
<dbReference type="Gene3D" id="3.40.30.10">
    <property type="entry name" value="Glutaredoxin"/>
    <property type="match status" value="1"/>
</dbReference>
<dbReference type="SUPFAM" id="SSF52833">
    <property type="entry name" value="Thioredoxin-like"/>
    <property type="match status" value="1"/>
</dbReference>
<dbReference type="InterPro" id="IPR036509">
    <property type="entry name" value="Met_Sox_Rdtase_MsrA_sf"/>
</dbReference>
<feature type="signal peptide" evidence="1">
    <location>
        <begin position="1"/>
        <end position="23"/>
    </location>
</feature>
<name>A0A238YN41_9FLAO</name>
<dbReference type="Gene3D" id="3.30.1060.10">
    <property type="entry name" value="Peptide methionine sulphoxide reductase MsrA"/>
    <property type="match status" value="1"/>
</dbReference>
<accession>A0A238YN41</accession>
<dbReference type="OrthoDB" id="1143360at2"/>
<protein>
    <submittedName>
        <fullName evidence="2">Thioredoxin-like</fullName>
    </submittedName>
</protein>
<evidence type="ECO:0000256" key="1">
    <source>
        <dbReference type="SAM" id="SignalP"/>
    </source>
</evidence>
<dbReference type="NCBIfam" id="NF041383">
    <property type="entry name" value="Trx_VPGUxxT_two"/>
    <property type="match status" value="1"/>
</dbReference>
<dbReference type="EMBL" id="FZNY01000002">
    <property type="protein sequence ID" value="SNR72460.1"/>
    <property type="molecule type" value="Genomic_DNA"/>
</dbReference>
<gene>
    <name evidence="2" type="ORF">SAMN06265376_102212</name>
</gene>
<dbReference type="AlphaFoldDB" id="A0A238YN41"/>
<proteinExistence type="predicted"/>
<keyword evidence="1" id="KW-0732">Signal</keyword>
<feature type="chain" id="PRO_5013099571" evidence="1">
    <location>
        <begin position="24"/>
        <end position="329"/>
    </location>
</feature>
<dbReference type="Proteomes" id="UP000198379">
    <property type="component" value="Unassembled WGS sequence"/>
</dbReference>
<sequence>MKNNHLTLIGILVCCFSFLSLTAQERTNALQQEQELGKVSWYRDYDIATSLSEKENKPVLILFQEIPGCATCRNYGDNVLSNPLLVEAIEDLFIPLVIHNNKGGKDRVILNQFNEPSWNNPVVRIVDANGNALAPRVAGNYSTKGLYNAMHTALAKTYTEIPEYMTLLGKELSAVHSTKEKYYAMYCFWTGEKQLGAPEGVLNTEAGFMKGREVVKVTYDDRKVDIKELDTYAKRNNFTPITEDNSYLPARNDEDYYLRHTLYKYLPLSNLQKTKINSALGKRKDATVYLSPRQQEWLKEIQAQKAKREVLFDKSFATAWERKLVLSKG</sequence>
<dbReference type="RefSeq" id="WP_089370981.1">
    <property type="nucleotide sequence ID" value="NZ_BMEP01000001.1"/>
</dbReference>
<dbReference type="GO" id="GO:0008113">
    <property type="term" value="F:peptide-methionine (S)-S-oxide reductase activity"/>
    <property type="evidence" value="ECO:0007669"/>
    <property type="project" value="InterPro"/>
</dbReference>
<evidence type="ECO:0000313" key="2">
    <source>
        <dbReference type="EMBL" id="SNR72460.1"/>
    </source>
</evidence>
<dbReference type="InterPro" id="IPR036249">
    <property type="entry name" value="Thioredoxin-like_sf"/>
</dbReference>
<evidence type="ECO:0000313" key="3">
    <source>
        <dbReference type="Proteomes" id="UP000198379"/>
    </source>
</evidence>
<dbReference type="Pfam" id="PF13899">
    <property type="entry name" value="Thioredoxin_7"/>
    <property type="match status" value="1"/>
</dbReference>
<organism evidence="2 3">
    <name type="scientific">Dokdonia pacifica</name>
    <dbReference type="NCBI Taxonomy" id="1627892"/>
    <lineage>
        <taxon>Bacteria</taxon>
        <taxon>Pseudomonadati</taxon>
        <taxon>Bacteroidota</taxon>
        <taxon>Flavobacteriia</taxon>
        <taxon>Flavobacteriales</taxon>
        <taxon>Flavobacteriaceae</taxon>
        <taxon>Dokdonia</taxon>
    </lineage>
</organism>
<dbReference type="SUPFAM" id="SSF55068">
    <property type="entry name" value="Peptide methionine sulfoxide reductase"/>
    <property type="match status" value="1"/>
</dbReference>
<keyword evidence="3" id="KW-1185">Reference proteome</keyword>